<dbReference type="PROSITE" id="PS50853">
    <property type="entry name" value="FN3"/>
    <property type="match status" value="2"/>
</dbReference>
<dbReference type="InterPro" id="IPR036116">
    <property type="entry name" value="FN3_sf"/>
</dbReference>
<reference evidence="3" key="1">
    <citation type="journal article" date="2019" name="Int. J. Syst. Evol. Microbiol.">
        <title>The Global Catalogue of Microorganisms (GCM) 10K type strain sequencing project: providing services to taxonomists for standard genome sequencing and annotation.</title>
        <authorList>
            <consortium name="The Broad Institute Genomics Platform"/>
            <consortium name="The Broad Institute Genome Sequencing Center for Infectious Disease"/>
            <person name="Wu L."/>
            <person name="Ma J."/>
        </authorList>
    </citation>
    <scope>NUCLEOTIDE SEQUENCE [LARGE SCALE GENOMIC DNA]</scope>
    <source>
        <strain evidence="3">JCM 17069</strain>
    </source>
</reference>
<dbReference type="InterPro" id="IPR013783">
    <property type="entry name" value="Ig-like_fold"/>
</dbReference>
<accession>A0ABP7VXP4</accession>
<name>A0ABP7VXP4_9FLAO</name>
<dbReference type="Gene3D" id="2.60.120.200">
    <property type="match status" value="2"/>
</dbReference>
<organism evidence="2 3">
    <name type="scientific">Flavobacterium cheonanense</name>
    <dbReference type="NCBI Taxonomy" id="706183"/>
    <lineage>
        <taxon>Bacteria</taxon>
        <taxon>Pseudomonadati</taxon>
        <taxon>Bacteroidota</taxon>
        <taxon>Flavobacteriia</taxon>
        <taxon>Flavobacteriales</taxon>
        <taxon>Flavobacteriaceae</taxon>
        <taxon>Flavobacterium</taxon>
    </lineage>
</organism>
<comment type="caution">
    <text evidence="2">The sequence shown here is derived from an EMBL/GenBank/DDBJ whole genome shotgun (WGS) entry which is preliminary data.</text>
</comment>
<sequence length="1808" mass="192183">MMISLQEKVTNAFLKNNITKTLLVVLLGFAGSNNLNAQVSQYSLDQLAVTTTAGAGVPAGTPYTNFPLVANYPAGAPAKTVSIAAGAQVDDQIYNINFGGAFNFNFNGTSYNNVNVSTNGFVYFGTASGTPATEYNPISSTNTYSGAISVYGRDMDFINAATTTLGYRVVGTAPNRIYQIEWIARRSNAANASPDGTVNMIFQLWMYENNGVIEMLYNPTNLSATSLTGQVGLRGNANTDFNNLGYTNAGLPWPTGTMTTILSGVPNTNTSSVITRGTSTTTAATIQPTSYRLFRFTPVTCFAAGSLNVSGLTATTATINWSAATPAPAFGYQYYVGTNPVPTGTTGSVGAGVLTAGLTGLTAGQQYYYAVRSVCSTSPSNVSAWSTVGTFTTYCLPVNVPYYEPFDGPVPNGTTPFHATTGLLLPVCSSQQNVGTGNPWVTSSADYYTGSGMDQNILMYNGQNPGNSNPANVWFYTGGINLLASQSYTVDYLYGGTDVPSTVTNRMQVAYGTSPLSGSMTTILDTHNNIKASPFQNKITFTPPADGVYYIGLRAFSDANNGQLFVDDLQVYPSICLRPTAVSVSSITGSSAFLSWTPPTPTPSSGYVYFFNTTGVAPTNATVPSGTTGSTNVTLTGLAGLTTYYFWVRSSCGSGDFGEWVALNNAGNPFFTTPVQINYCASVSTTNQNYFTNFATTGAISDVSNATGYATGGYANYTSQIITQARLGTVNVNTTYNSMAGGVGIAMWVDWNQDGTFDNTTERVYNSAAYLSTPPTINFTVPNTALLGLTRMRIVVDWNATSPSACNASMTRGETEDYGFEVVTVPPALVIDNIDDTVCAGSPSNPIVVTTGFADYQTFSWSPSTGVTGSGTVGDPYIITSNTTQTYTLTASQTASPFRFNRVRFVYNANPLPTPITVTPATPTVCQAGPAVQLTATGGIVAGFPILNENFNDATNAWTVANNGGNPAALWTLRPNGYNEPLGAIQSNDSSQFYHADSDTGSVAGVLVSNTFLTSPAFSTVGYTQASLSFWHVYNFFSGDSGTVQVSTNGTTWTNLAVYTSDQGTYTNFQNVIIPLNAYLGQPTVYIRFWYNANYDWSWSVDNVLVSGSASSAVTWNTLVAPVANGVAVPGLFTNPGATTQYIAGSGSASVYAMPSAAVTYTASASTPSPVCTTVTEVPVTVSPIVAGTASGNQTICYGAPTNLTLTGTTGTVTGWQYSANLAFTTPVAIPASASATLTSAQMGNLFATRYYRAVVTNGSCTAYSNVITVTYDSTTWDGSAWSDGFPSATKTAIFDGDYTSTGDLNACSVYISSGDVTFLGGHSLIVQNIVDTSGGTLTFENNSSLVQVVNGITNVGNITYRRNTTPVRKFDYTYWSSPVAPQTLVGLSPLTLFDKYFSFNPAINNWVSEAGTNLMIAGKGYIIRSPNNFDPITPSIFNGQFFGTPNNGVISTPIVIGANDVNLIGNPYPSALNIDTFFDFNGITTGTGVIEKTIYLWTHNTAVNNNNYTNSDYAVYNYMGGIGTTGAPGANNAVPNGRVASGQSFFIKGLLNGNAVFNNSMRVVGNNNQFFRYNNQATAVNSGNKSRVWLEVFNNQGAYKQTMVGYAGGATNDYDSGYDGEILDSGSTVNFYSTLGIKKLAIQGRGLPFNENDIIPLGFKSTIAGSYEIKLSNFDGIFDTQKVYLEDKLLNVIHNIKLSNYMFTTNAGTFDDRFALRFTDSALQVDDQLFTDESLVIFKENQTINITSSLTPMKSVQIFDIRGSLIYSNDKVNAVEHKITNLHSSQQVLLVKVVSDNGTIVTKKILF</sequence>
<dbReference type="InterPro" id="IPR045474">
    <property type="entry name" value="GEVED"/>
</dbReference>
<dbReference type="SUPFAM" id="SSF49265">
    <property type="entry name" value="Fibronectin type III"/>
    <property type="match status" value="2"/>
</dbReference>
<dbReference type="CDD" id="cd00063">
    <property type="entry name" value="FN3"/>
    <property type="match status" value="2"/>
</dbReference>
<dbReference type="NCBIfam" id="NF033708">
    <property type="entry name" value="T9SS_Cterm_ChiA"/>
    <property type="match status" value="1"/>
</dbReference>
<feature type="domain" description="Fibronectin type-III" evidence="1">
    <location>
        <begin position="303"/>
        <end position="398"/>
    </location>
</feature>
<evidence type="ECO:0000313" key="2">
    <source>
        <dbReference type="EMBL" id="GAA4076512.1"/>
    </source>
</evidence>
<dbReference type="Proteomes" id="UP001500367">
    <property type="component" value="Unassembled WGS sequence"/>
</dbReference>
<dbReference type="Gene3D" id="2.60.40.10">
    <property type="entry name" value="Immunoglobulins"/>
    <property type="match status" value="2"/>
</dbReference>
<gene>
    <name evidence="2" type="ORF">GCM10022389_22900</name>
</gene>
<keyword evidence="3" id="KW-1185">Reference proteome</keyword>
<dbReference type="Pfam" id="PF20009">
    <property type="entry name" value="GEVED"/>
    <property type="match status" value="1"/>
</dbReference>
<evidence type="ECO:0000313" key="3">
    <source>
        <dbReference type="Proteomes" id="UP001500367"/>
    </source>
</evidence>
<dbReference type="Pfam" id="PF00041">
    <property type="entry name" value="fn3"/>
    <property type="match status" value="1"/>
</dbReference>
<dbReference type="RefSeq" id="WP_344816847.1">
    <property type="nucleotide sequence ID" value="NZ_BAABCT010000006.1"/>
</dbReference>
<feature type="domain" description="Fibronectin type-III" evidence="1">
    <location>
        <begin position="578"/>
        <end position="676"/>
    </location>
</feature>
<dbReference type="InterPro" id="IPR003961">
    <property type="entry name" value="FN3_dom"/>
</dbReference>
<evidence type="ECO:0000259" key="1">
    <source>
        <dbReference type="PROSITE" id="PS50853"/>
    </source>
</evidence>
<proteinExistence type="predicted"/>
<dbReference type="SMART" id="SM00060">
    <property type="entry name" value="FN3"/>
    <property type="match status" value="2"/>
</dbReference>
<protein>
    <recommendedName>
        <fullName evidence="1">Fibronectin type-III domain-containing protein</fullName>
    </recommendedName>
</protein>
<dbReference type="EMBL" id="BAABCT010000006">
    <property type="protein sequence ID" value="GAA4076512.1"/>
    <property type="molecule type" value="Genomic_DNA"/>
</dbReference>